<dbReference type="InterPro" id="IPR042066">
    <property type="entry name" value="Spt6_death-like"/>
</dbReference>
<dbReference type="InterPro" id="IPR041692">
    <property type="entry name" value="HHH_9"/>
</dbReference>
<keyword evidence="5" id="KW-1185">Reference proteome</keyword>
<dbReference type="Gene3D" id="3.30.505.10">
    <property type="entry name" value="SH2 domain"/>
    <property type="match status" value="2"/>
</dbReference>
<dbReference type="Proteomes" id="UP000444721">
    <property type="component" value="Unassembled WGS sequence"/>
</dbReference>
<dbReference type="Pfam" id="PF14633">
    <property type="entry name" value="SH2_2"/>
    <property type="match status" value="1"/>
</dbReference>
<dbReference type="Pfam" id="PF14635">
    <property type="entry name" value="HHH_7"/>
    <property type="match status" value="1"/>
</dbReference>
<dbReference type="VEuPathDB" id="AmoebaDB:NfTy_054500"/>
<sequence>MSSNFIEEEAELDEEELQENQLRRDDDEDSEEEDETENLDAFEEDDFIVNDDEVDEGEQVSPPIDQESNLHKRKTHPSKKKRKFKRLKKGEENLLTKEVNDLVQQQQEENEPEAGDMEDDYGEEDEDEDDRFIDGDDQEDDIFGTDEEEEDYLQPVEDEEERKYTLKDIFGADLLKEKFLTEEDELIRNEDVPERISLRQGIRLLDPDELYNEACWIYSKVFQSDAELHMERYRKYIEYDSNRFDNLKNLFVETIVKVLKFILQMRYDIPYISQYKKEEFAHVLRTDDYCDSIDLINDLQLHFTSILSEDSEVQIGEYKRPKKKDTYSLAKREGLAVLANRMALSSQQYAENLSSEVTIHEPEDYQQDPIKTAEEFKTAIFDSAESVLSATRHYCAYQIAHEPKIREIVRSKFENNATIKIKLTKRGKALKSVEDTEDVESSFLSLFKARDRRSEYIFTQQNDEYTTHIHYLNEDPEIYLRIVKYESLGFLKMSLYLEDRHFDDLFKPSDLYLSQKHSQLATSWNDHRLKIIEEAKGILNRSINSTVKNNLKAKACEKICELCEDKLTQMLMEGPYDLKSEVPFNYKEFIEDAKPRPTKCKVLSCIPGGEEKERTTWVMLDENGNMIDKKIWPIGHPFQTSKTSEHDKEVLDSMKRDLKDLINAHHPKVIALATCGGLIFKKIREAICDGYPSRLDFLKEAQIDVQIVPDDLARIYENSERGNKEFPNENNVVKRAISVGRRLRDPLTEIAGFFNKQEILCYRFHDLQDVIPKEQLVRSLEKSFVRVVNSVGVEINRIINHGPLQSVLKFVSGLGPRKAEMILNRIKQQHDEPYIVDRESASTQLLADQKNVALNCLGFFIIRKPPNLSFEDDQARQFKIIDATRVHLLSYHLAKKIVEDALETENLKLEKIHKIFKKPSVLDELDLDTYADELEKRGYGKTHITLKDIKEELKYPFKDPRKSFKSINSEDKRVFELVTNENDSTLPIGKQVLATVVGVQDNIVFCKLDNGLYGVVIRPNVNVDFYIEKFQDYFKVGEERYFKIKQLVYREFKVQLAPIASEAPLNKHKQEAEANIKTGVSSKKRFHRQINHAAFRDFDYAQAVDFLADKAPGELVIRPSSKGYDHLAITFKFGNNLYINYDVEEEKKGKDINSLGSTLKVNGKTFSDLDEVIYYCVENLMDYTNQLKTSSKYFDGNRDEVKNILREEKKKNPKVIPYRIVMSTSKPAKFYFYYLPGKHTVLEKYFTVTPDGYYYNSRQFKDTVKLINAFKHSCQTYEAKQTTQPNAGGWE</sequence>
<feature type="compositionally biased region" description="Basic and acidic residues" evidence="2">
    <location>
        <begin position="89"/>
        <end position="100"/>
    </location>
</feature>
<dbReference type="VEuPathDB" id="AmoebaDB:NF0036600"/>
<comment type="caution">
    <text evidence="4">The sequence shown here is derived from an EMBL/GenBank/DDBJ whole genome shotgun (WGS) entry which is preliminary data.</text>
</comment>
<dbReference type="GO" id="GO:0031491">
    <property type="term" value="F:nucleosome binding"/>
    <property type="evidence" value="ECO:0007669"/>
    <property type="project" value="TreeGrafter"/>
</dbReference>
<dbReference type="Pfam" id="PF14639">
    <property type="entry name" value="YqgF"/>
    <property type="match status" value="1"/>
</dbReference>
<dbReference type="GO" id="GO:0008023">
    <property type="term" value="C:transcription elongation factor complex"/>
    <property type="evidence" value="ECO:0007669"/>
    <property type="project" value="TreeGrafter"/>
</dbReference>
<dbReference type="PANTHER" id="PTHR10145:SF6">
    <property type="entry name" value="TRANSCRIPTION ELONGATION FACTOR SPT6"/>
    <property type="match status" value="1"/>
</dbReference>
<evidence type="ECO:0000259" key="3">
    <source>
        <dbReference type="PROSITE" id="PS50126"/>
    </source>
</evidence>
<gene>
    <name evidence="4" type="ORF">FDP41_001666</name>
</gene>
<evidence type="ECO:0000256" key="1">
    <source>
        <dbReference type="ARBA" id="ARBA00009253"/>
    </source>
</evidence>
<dbReference type="SUPFAM" id="SSF55550">
    <property type="entry name" value="SH2 domain"/>
    <property type="match status" value="1"/>
</dbReference>
<protein>
    <recommendedName>
        <fullName evidence="3">S1 motif domain-containing protein</fullName>
    </recommendedName>
</protein>
<dbReference type="InterPro" id="IPR012337">
    <property type="entry name" value="RNaseH-like_sf"/>
</dbReference>
<dbReference type="OMA" id="GYFYLCF"/>
<dbReference type="InterPro" id="IPR010994">
    <property type="entry name" value="RuvA_2-like"/>
</dbReference>
<dbReference type="Pfam" id="PF17674">
    <property type="entry name" value="HHH_9"/>
    <property type="match status" value="1"/>
</dbReference>
<dbReference type="Gene3D" id="1.10.10.2740">
    <property type="entry name" value="Spt6, Death-like domain"/>
    <property type="match status" value="1"/>
</dbReference>
<feature type="compositionally biased region" description="Acidic residues" evidence="2">
    <location>
        <begin position="1"/>
        <end position="18"/>
    </location>
</feature>
<dbReference type="InterPro" id="IPR035019">
    <property type="entry name" value="Spt6_SH2_N"/>
</dbReference>
<feature type="region of interest" description="Disordered" evidence="2">
    <location>
        <begin position="1"/>
        <end position="158"/>
    </location>
</feature>
<dbReference type="InterPro" id="IPR012340">
    <property type="entry name" value="NA-bd_OB-fold"/>
</dbReference>
<dbReference type="GO" id="GO:0003676">
    <property type="term" value="F:nucleic acid binding"/>
    <property type="evidence" value="ECO:0007669"/>
    <property type="project" value="InterPro"/>
</dbReference>
<dbReference type="InterPro" id="IPR023323">
    <property type="entry name" value="Tex-like_dom_sf"/>
</dbReference>
<dbReference type="InterPro" id="IPR028231">
    <property type="entry name" value="Spt6_YqgF"/>
</dbReference>
<dbReference type="InterPro" id="IPR037027">
    <property type="entry name" value="YqgF/RNaseH-like_dom_sf"/>
</dbReference>
<reference evidence="4 5" key="1">
    <citation type="journal article" date="2019" name="Sci. Rep.">
        <title>Nanopore sequencing improves the draft genome of the human pathogenic amoeba Naegleria fowleri.</title>
        <authorList>
            <person name="Liechti N."/>
            <person name="Schurch N."/>
            <person name="Bruggmann R."/>
            <person name="Wittwer M."/>
        </authorList>
    </citation>
    <scope>NUCLEOTIDE SEQUENCE [LARGE SCALE GENOMIC DNA]</scope>
    <source>
        <strain evidence="4 5">ATCC 30894</strain>
    </source>
</reference>
<dbReference type="CDD" id="cd09928">
    <property type="entry name" value="SH2_Cterm_SPT6_like"/>
    <property type="match status" value="1"/>
</dbReference>
<accession>A0A6A5BMT8</accession>
<dbReference type="PROSITE" id="PS50126">
    <property type="entry name" value="S1"/>
    <property type="match status" value="1"/>
</dbReference>
<dbReference type="GO" id="GO:0042393">
    <property type="term" value="F:histone binding"/>
    <property type="evidence" value="ECO:0007669"/>
    <property type="project" value="TreeGrafter"/>
</dbReference>
<name>A0A6A5BMT8_NAEFO</name>
<dbReference type="CDD" id="cd09918">
    <property type="entry name" value="SH2_Nterm_SPT6_like"/>
    <property type="match status" value="1"/>
</dbReference>
<feature type="compositionally biased region" description="Acidic residues" evidence="2">
    <location>
        <begin position="108"/>
        <end position="158"/>
    </location>
</feature>
<proteinExistence type="inferred from homology"/>
<dbReference type="SUPFAM" id="SSF50249">
    <property type="entry name" value="Nucleic acid-binding proteins"/>
    <property type="match status" value="1"/>
</dbReference>
<dbReference type="InterPro" id="IPR035018">
    <property type="entry name" value="Spt6_SH2_C"/>
</dbReference>
<evidence type="ECO:0000313" key="4">
    <source>
        <dbReference type="EMBL" id="KAF0979323.1"/>
    </source>
</evidence>
<dbReference type="GO" id="GO:0140673">
    <property type="term" value="P:transcription elongation-coupled chromatin remodeling"/>
    <property type="evidence" value="ECO:0007669"/>
    <property type="project" value="InterPro"/>
</dbReference>
<dbReference type="InterPro" id="IPR032706">
    <property type="entry name" value="Spt6_HHH"/>
</dbReference>
<dbReference type="SUPFAM" id="SSF53098">
    <property type="entry name" value="Ribonuclease H-like"/>
    <property type="match status" value="1"/>
</dbReference>
<dbReference type="Gene3D" id="1.10.3500.10">
    <property type="entry name" value="Tex N-terminal region-like"/>
    <property type="match status" value="1"/>
</dbReference>
<dbReference type="InterPro" id="IPR017072">
    <property type="entry name" value="TF_Spt6"/>
</dbReference>
<dbReference type="SUPFAM" id="SSF158832">
    <property type="entry name" value="Tex N-terminal region-like"/>
    <property type="match status" value="1"/>
</dbReference>
<dbReference type="Gene3D" id="2.40.50.140">
    <property type="entry name" value="Nucleic acid-binding proteins"/>
    <property type="match status" value="1"/>
</dbReference>
<feature type="compositionally biased region" description="Acidic residues" evidence="2">
    <location>
        <begin position="26"/>
        <end position="58"/>
    </location>
</feature>
<evidence type="ECO:0000313" key="5">
    <source>
        <dbReference type="Proteomes" id="UP000444721"/>
    </source>
</evidence>
<dbReference type="InterPro" id="IPR003029">
    <property type="entry name" value="S1_domain"/>
</dbReference>
<dbReference type="InterPro" id="IPR035420">
    <property type="entry name" value="Spt6_SH2"/>
</dbReference>
<comment type="similarity">
    <text evidence="1">Belongs to the SPT6 family.</text>
</comment>
<feature type="domain" description="S1 motif" evidence="3">
    <location>
        <begin position="989"/>
        <end position="1059"/>
    </location>
</feature>
<dbReference type="PANTHER" id="PTHR10145">
    <property type="entry name" value="TRANSCRIPTION ELONGATION FACTOR SPT6"/>
    <property type="match status" value="1"/>
</dbReference>
<dbReference type="InterPro" id="IPR036860">
    <property type="entry name" value="SH2_dom_sf"/>
</dbReference>
<dbReference type="EMBL" id="VFQX01000027">
    <property type="protein sequence ID" value="KAF0979323.1"/>
    <property type="molecule type" value="Genomic_DNA"/>
</dbReference>
<dbReference type="Gene3D" id="3.30.420.140">
    <property type="entry name" value="YqgF/RNase H-like domain"/>
    <property type="match status" value="1"/>
</dbReference>
<dbReference type="VEuPathDB" id="AmoebaDB:FDP41_001666"/>
<dbReference type="Gene3D" id="1.10.150.850">
    <property type="entry name" value="Spt6, helix-hairpin-helix domain"/>
    <property type="match status" value="1"/>
</dbReference>
<dbReference type="RefSeq" id="XP_044564036.1">
    <property type="nucleotide sequence ID" value="XM_044704775.1"/>
</dbReference>
<evidence type="ECO:0000256" key="2">
    <source>
        <dbReference type="SAM" id="MobiDB-lite"/>
    </source>
</evidence>
<organism evidence="4 5">
    <name type="scientific">Naegleria fowleri</name>
    <name type="common">Brain eating amoeba</name>
    <dbReference type="NCBI Taxonomy" id="5763"/>
    <lineage>
        <taxon>Eukaryota</taxon>
        <taxon>Discoba</taxon>
        <taxon>Heterolobosea</taxon>
        <taxon>Tetramitia</taxon>
        <taxon>Eutetramitia</taxon>
        <taxon>Vahlkampfiidae</taxon>
        <taxon>Naegleria</taxon>
    </lineage>
</organism>
<dbReference type="OrthoDB" id="995477at2759"/>
<dbReference type="GeneID" id="68108884"/>
<feature type="compositionally biased region" description="Basic residues" evidence="2">
    <location>
        <begin position="71"/>
        <end position="88"/>
    </location>
</feature>
<dbReference type="GO" id="GO:0034728">
    <property type="term" value="P:nucleosome organization"/>
    <property type="evidence" value="ECO:0007669"/>
    <property type="project" value="TreeGrafter"/>
</dbReference>
<dbReference type="SUPFAM" id="SSF47781">
    <property type="entry name" value="RuvA domain 2-like"/>
    <property type="match status" value="1"/>
</dbReference>